<keyword evidence="4" id="KW-0067">ATP-binding</keyword>
<dbReference type="EMBL" id="LCFB01000020">
    <property type="protein sequence ID" value="KKS84395.1"/>
    <property type="molecule type" value="Genomic_DNA"/>
</dbReference>
<evidence type="ECO:0000259" key="6">
    <source>
        <dbReference type="Pfam" id="PF00288"/>
    </source>
</evidence>
<dbReference type="STRING" id="1618436.UV59_C0020G0024"/>
<dbReference type="InterPro" id="IPR006204">
    <property type="entry name" value="GHMP_kinase_N_dom"/>
</dbReference>
<dbReference type="AlphaFoldDB" id="A0A0G1CF04"/>
<evidence type="ECO:0000256" key="1">
    <source>
        <dbReference type="ARBA" id="ARBA00022679"/>
    </source>
</evidence>
<dbReference type="PROSITE" id="PS00627">
    <property type="entry name" value="GHMP_KINASES_ATP"/>
    <property type="match status" value="1"/>
</dbReference>
<feature type="domain" description="GHMP kinase C-terminal" evidence="7">
    <location>
        <begin position="231"/>
        <end position="308"/>
    </location>
</feature>
<dbReference type="PIRSF" id="PIRSF036406">
    <property type="entry name" value="Hept_kin"/>
    <property type="match status" value="1"/>
</dbReference>
<accession>A0A0G1CF04</accession>
<dbReference type="InterPro" id="IPR001174">
    <property type="entry name" value="HddA/FKP"/>
</dbReference>
<evidence type="ECO:0000256" key="3">
    <source>
        <dbReference type="ARBA" id="ARBA00022777"/>
    </source>
</evidence>
<dbReference type="InterPro" id="IPR006203">
    <property type="entry name" value="GHMP_knse_ATP-bd_CS"/>
</dbReference>
<keyword evidence="3 8" id="KW-0418">Kinase</keyword>
<comment type="similarity">
    <text evidence="5">Belongs to the GHMP kinase family.</text>
</comment>
<dbReference type="SUPFAM" id="SSF54211">
    <property type="entry name" value="Ribosomal protein S5 domain 2-like"/>
    <property type="match status" value="1"/>
</dbReference>
<keyword evidence="1" id="KW-0808">Transferase</keyword>
<reference evidence="8 9" key="1">
    <citation type="journal article" date="2015" name="Nature">
        <title>rRNA introns, odd ribosomes, and small enigmatic genomes across a large radiation of phyla.</title>
        <authorList>
            <person name="Brown C.T."/>
            <person name="Hug L.A."/>
            <person name="Thomas B.C."/>
            <person name="Sharon I."/>
            <person name="Castelle C.J."/>
            <person name="Singh A."/>
            <person name="Wilkins M.J."/>
            <person name="Williams K.H."/>
            <person name="Banfield J.F."/>
        </authorList>
    </citation>
    <scope>NUCLEOTIDE SEQUENCE [LARGE SCALE GENOMIC DNA]</scope>
</reference>
<protein>
    <submittedName>
        <fullName evidence="8">Galactokinase/mevalonate kinase</fullName>
    </submittedName>
</protein>
<dbReference type="SUPFAM" id="SSF55060">
    <property type="entry name" value="GHMP Kinase, C-terminal domain"/>
    <property type="match status" value="1"/>
</dbReference>
<evidence type="ECO:0000256" key="4">
    <source>
        <dbReference type="ARBA" id="ARBA00022840"/>
    </source>
</evidence>
<dbReference type="InterPro" id="IPR020568">
    <property type="entry name" value="Ribosomal_Su5_D2-typ_SF"/>
</dbReference>
<dbReference type="PANTHER" id="PTHR32463">
    <property type="entry name" value="L-FUCOSE KINASE"/>
    <property type="match status" value="1"/>
</dbReference>
<dbReference type="InterPro" id="IPR013750">
    <property type="entry name" value="GHMP_kinase_C_dom"/>
</dbReference>
<dbReference type="Pfam" id="PF00288">
    <property type="entry name" value="GHMP_kinases_N"/>
    <property type="match status" value="1"/>
</dbReference>
<dbReference type="Proteomes" id="UP000034543">
    <property type="component" value="Unassembled WGS sequence"/>
</dbReference>
<dbReference type="GO" id="GO:0005524">
    <property type="term" value="F:ATP binding"/>
    <property type="evidence" value="ECO:0007669"/>
    <property type="project" value="UniProtKB-KW"/>
</dbReference>
<dbReference type="Pfam" id="PF08544">
    <property type="entry name" value="GHMP_kinases_C"/>
    <property type="match status" value="1"/>
</dbReference>
<sequence>MIFVRAPFRIPLGGGGTDLPSYYSKFGGSLISAAINRYMFITVNRPLLDKLIRVKYTQTEIVNSVKEVKHELVREALRLTKITDSIEINSIADLPAGTGMGSSGSYLVALLKALHTFKNEYVETQDLAEEACTIEIDRLKRPVGKQDQYMAAFGGITKLKINRNGEVQVKQLALEPAFVRDLESSLLIFYTGIRREGSLILKSQSQATEKNNERVIESLHLIKSIGQKIETALLKNDIYSFGKLMHEHWTSKRKLSASISSSRIDQLYELGIKNGALGGKIMGAGGGGFILFCCLENRNQLRTEMKKEGLAELFFHFDTEGAKVIADF</sequence>
<gene>
    <name evidence="8" type="ORF">UV59_C0020G0024</name>
</gene>
<comment type="caution">
    <text evidence="8">The sequence shown here is derived from an EMBL/GenBank/DDBJ whole genome shotgun (WGS) entry which is preliminary data.</text>
</comment>
<dbReference type="PRINTS" id="PR00960">
    <property type="entry name" value="LMBPPROTEIN"/>
</dbReference>
<evidence type="ECO:0000256" key="2">
    <source>
        <dbReference type="ARBA" id="ARBA00022741"/>
    </source>
</evidence>
<dbReference type="GO" id="GO:0050201">
    <property type="term" value="F:fucokinase activity"/>
    <property type="evidence" value="ECO:0007669"/>
    <property type="project" value="TreeGrafter"/>
</dbReference>
<evidence type="ECO:0000259" key="7">
    <source>
        <dbReference type="Pfam" id="PF08544"/>
    </source>
</evidence>
<keyword evidence="2" id="KW-0547">Nucleotide-binding</keyword>
<dbReference type="PATRIC" id="fig|1618436.3.peg.1021"/>
<evidence type="ECO:0000256" key="5">
    <source>
        <dbReference type="ARBA" id="ARBA00038121"/>
    </source>
</evidence>
<dbReference type="GO" id="GO:0042352">
    <property type="term" value="P:GDP-L-fucose salvage"/>
    <property type="evidence" value="ECO:0007669"/>
    <property type="project" value="TreeGrafter"/>
</dbReference>
<feature type="domain" description="GHMP kinase N-terminal" evidence="6">
    <location>
        <begin position="73"/>
        <end position="155"/>
    </location>
</feature>
<organism evidence="8 9">
    <name type="scientific">Candidatus Gottesmanbacteria bacterium GW2011_GWA1_43_11</name>
    <dbReference type="NCBI Taxonomy" id="1618436"/>
    <lineage>
        <taxon>Bacteria</taxon>
        <taxon>Candidatus Gottesmaniibacteriota</taxon>
    </lineage>
</organism>
<dbReference type="Gene3D" id="3.30.230.120">
    <property type="match status" value="1"/>
</dbReference>
<dbReference type="InterPro" id="IPR014606">
    <property type="entry name" value="Heptose_7-P_kinase"/>
</dbReference>
<name>A0A0G1CF04_9BACT</name>
<dbReference type="InterPro" id="IPR052203">
    <property type="entry name" value="GHMP_Kinase-Related"/>
</dbReference>
<dbReference type="InterPro" id="IPR036554">
    <property type="entry name" value="GHMP_kinase_C_sf"/>
</dbReference>
<proteinExistence type="inferred from homology"/>
<evidence type="ECO:0000313" key="9">
    <source>
        <dbReference type="Proteomes" id="UP000034543"/>
    </source>
</evidence>
<dbReference type="PANTHER" id="PTHR32463:SF0">
    <property type="entry name" value="L-FUCOSE KINASE"/>
    <property type="match status" value="1"/>
</dbReference>
<evidence type="ECO:0000313" key="8">
    <source>
        <dbReference type="EMBL" id="KKS84395.1"/>
    </source>
</evidence>